<dbReference type="AlphaFoldDB" id="A0A851LCR5"/>
<accession>A0A851LCR5</accession>
<protein>
    <submittedName>
        <fullName evidence="3">OVCH1 protein</fullName>
    </submittedName>
</protein>
<dbReference type="Proteomes" id="UP000621168">
    <property type="component" value="Unassembled WGS sequence"/>
</dbReference>
<evidence type="ECO:0000313" key="3">
    <source>
        <dbReference type="EMBL" id="NXC13547.1"/>
    </source>
</evidence>
<sequence length="124" mass="13782">QVRQVKTIAVHPHFDMLSYDSDIALMQLDIPLKYKAAVRPVCLSNRTETLSSSSLCPVSGWGIMEEGGSSDFCMFAYYEQSLSDTQVPVLENRVCERNYYFSHPGGITARMLCAGFLSVGGQNF</sequence>
<evidence type="ECO:0000313" key="4">
    <source>
        <dbReference type="Proteomes" id="UP000621168"/>
    </source>
</evidence>
<dbReference type="OrthoDB" id="6380398at2759"/>
<proteinExistence type="predicted"/>
<dbReference type="InterPro" id="IPR009003">
    <property type="entry name" value="Peptidase_S1_PA"/>
</dbReference>
<feature type="non-terminal residue" evidence="3">
    <location>
        <position position="1"/>
    </location>
</feature>
<dbReference type="GO" id="GO:0006508">
    <property type="term" value="P:proteolysis"/>
    <property type="evidence" value="ECO:0007669"/>
    <property type="project" value="InterPro"/>
</dbReference>
<feature type="non-terminal residue" evidence="3">
    <location>
        <position position="124"/>
    </location>
</feature>
<name>A0A851LCR5_CORCR</name>
<organism evidence="3 4">
    <name type="scientific">Corythaeola cristata</name>
    <name type="common">Great blue turaco</name>
    <dbReference type="NCBI Taxonomy" id="103954"/>
    <lineage>
        <taxon>Eukaryota</taxon>
        <taxon>Metazoa</taxon>
        <taxon>Chordata</taxon>
        <taxon>Craniata</taxon>
        <taxon>Vertebrata</taxon>
        <taxon>Euteleostomi</taxon>
        <taxon>Archelosauria</taxon>
        <taxon>Archosauria</taxon>
        <taxon>Dinosauria</taxon>
        <taxon>Saurischia</taxon>
        <taxon>Theropoda</taxon>
        <taxon>Coelurosauria</taxon>
        <taxon>Aves</taxon>
        <taxon>Neognathae</taxon>
        <taxon>Neoaves</taxon>
        <taxon>Otidimorphae</taxon>
        <taxon>Musophagiformes</taxon>
        <taxon>Musophagidae</taxon>
        <taxon>Corythaeola</taxon>
    </lineage>
</organism>
<dbReference type="PANTHER" id="PTHR24252:SF18">
    <property type="entry name" value="OVOCHYMASE 1"/>
    <property type="match status" value="1"/>
</dbReference>
<evidence type="ECO:0000256" key="1">
    <source>
        <dbReference type="ARBA" id="ARBA00023157"/>
    </source>
</evidence>
<dbReference type="InterPro" id="IPR001254">
    <property type="entry name" value="Trypsin_dom"/>
</dbReference>
<dbReference type="EMBL" id="WBMX01000413">
    <property type="protein sequence ID" value="NXC13547.1"/>
    <property type="molecule type" value="Genomic_DNA"/>
</dbReference>
<dbReference type="Gene3D" id="2.40.10.10">
    <property type="entry name" value="Trypsin-like serine proteases"/>
    <property type="match status" value="2"/>
</dbReference>
<keyword evidence="1" id="KW-1015">Disulfide bond</keyword>
<dbReference type="InterPro" id="IPR043504">
    <property type="entry name" value="Peptidase_S1_PA_chymotrypsin"/>
</dbReference>
<feature type="domain" description="Peptidase S1" evidence="2">
    <location>
        <begin position="1"/>
        <end position="124"/>
    </location>
</feature>
<gene>
    <name evidence="3" type="primary">Ovch1</name>
    <name evidence="3" type="ORF">CORCRI_R13146</name>
</gene>
<dbReference type="PANTHER" id="PTHR24252">
    <property type="entry name" value="ACROSIN-RELATED"/>
    <property type="match status" value="1"/>
</dbReference>
<comment type="caution">
    <text evidence="3">The sequence shown here is derived from an EMBL/GenBank/DDBJ whole genome shotgun (WGS) entry which is preliminary data.</text>
</comment>
<dbReference type="PROSITE" id="PS50240">
    <property type="entry name" value="TRYPSIN_DOM"/>
    <property type="match status" value="1"/>
</dbReference>
<dbReference type="GO" id="GO:0004252">
    <property type="term" value="F:serine-type endopeptidase activity"/>
    <property type="evidence" value="ECO:0007669"/>
    <property type="project" value="InterPro"/>
</dbReference>
<reference evidence="3" key="1">
    <citation type="submission" date="2019-09" db="EMBL/GenBank/DDBJ databases">
        <title>Bird 10,000 Genomes (B10K) Project - Family phase.</title>
        <authorList>
            <person name="Zhang G."/>
        </authorList>
    </citation>
    <scope>NUCLEOTIDE SEQUENCE</scope>
    <source>
        <strain evidence="3">B10K-CU-031-40</strain>
    </source>
</reference>
<keyword evidence="4" id="KW-1185">Reference proteome</keyword>
<dbReference type="SUPFAM" id="SSF50494">
    <property type="entry name" value="Trypsin-like serine proteases"/>
    <property type="match status" value="1"/>
</dbReference>
<dbReference type="Pfam" id="PF00089">
    <property type="entry name" value="Trypsin"/>
    <property type="match status" value="1"/>
</dbReference>
<evidence type="ECO:0000259" key="2">
    <source>
        <dbReference type="PROSITE" id="PS50240"/>
    </source>
</evidence>